<keyword evidence="1" id="KW-0456">Lyase</keyword>
<reference evidence="4" key="1">
    <citation type="submission" date="2018-05" db="EMBL/GenBank/DDBJ databases">
        <authorList>
            <person name="Lanie J.A."/>
            <person name="Ng W.-L."/>
            <person name="Kazmierczak K.M."/>
            <person name="Andrzejewski T.M."/>
            <person name="Davidsen T.M."/>
            <person name="Wayne K.J."/>
            <person name="Tettelin H."/>
            <person name="Glass J.I."/>
            <person name="Rusch D."/>
            <person name="Podicherti R."/>
            <person name="Tsui H.-C.T."/>
            <person name="Winkler M.E."/>
        </authorList>
    </citation>
    <scope>NUCLEOTIDE SEQUENCE</scope>
</reference>
<evidence type="ECO:0000313" key="4">
    <source>
        <dbReference type="EMBL" id="SUZ82002.1"/>
    </source>
</evidence>
<sequence length="136" mass="15217">MTISCGPSVAYGDYVNSDGMTRKQIEAIRNHPKVQVGIASYYGKEFHRKLTANGQKFNMYKVSAAHKTLPLGTKIRVTNLNNGRSLKVIINDRGPFAKGRILDLSYRAAQKLGFVNHGTTKIRIDVLNLGNNKYYK</sequence>
<dbReference type="HAMAP" id="MF_02071">
    <property type="entry name" value="RlpA"/>
    <property type="match status" value="1"/>
</dbReference>
<evidence type="ECO:0000256" key="2">
    <source>
        <dbReference type="ARBA" id="ARBA00023316"/>
    </source>
</evidence>
<dbReference type="InterPro" id="IPR034718">
    <property type="entry name" value="RlpA"/>
</dbReference>
<dbReference type="PANTHER" id="PTHR34183">
    <property type="entry name" value="ENDOLYTIC PEPTIDOGLYCAN TRANSGLYCOSYLASE RLPA"/>
    <property type="match status" value="1"/>
</dbReference>
<keyword evidence="2" id="KW-0961">Cell wall biogenesis/degradation</keyword>
<proteinExistence type="inferred from homology"/>
<protein>
    <recommendedName>
        <fullName evidence="3">RlpA-like protein double-psi beta-barrel domain-containing protein</fullName>
    </recommendedName>
</protein>
<dbReference type="InterPro" id="IPR036908">
    <property type="entry name" value="RlpA-like_sf"/>
</dbReference>
<dbReference type="Pfam" id="PF03330">
    <property type="entry name" value="DPBB_1"/>
    <property type="match status" value="1"/>
</dbReference>
<name>A0A381QRJ4_9ZZZZ</name>
<evidence type="ECO:0000259" key="3">
    <source>
        <dbReference type="Pfam" id="PF03330"/>
    </source>
</evidence>
<dbReference type="InterPro" id="IPR012997">
    <property type="entry name" value="RplA"/>
</dbReference>
<dbReference type="NCBIfam" id="TIGR00413">
    <property type="entry name" value="rlpA"/>
    <property type="match status" value="1"/>
</dbReference>
<gene>
    <name evidence="4" type="ORF">METZ01_LOCUS34856</name>
</gene>
<accession>A0A381QRJ4</accession>
<dbReference type="AlphaFoldDB" id="A0A381QRJ4"/>
<dbReference type="PANTHER" id="PTHR34183:SF1">
    <property type="entry name" value="ENDOLYTIC PEPTIDOGLYCAN TRANSGLYCOSYLASE RLPA"/>
    <property type="match status" value="1"/>
</dbReference>
<dbReference type="SUPFAM" id="SSF50685">
    <property type="entry name" value="Barwin-like endoglucanases"/>
    <property type="match status" value="1"/>
</dbReference>
<dbReference type="EMBL" id="UINC01001486">
    <property type="protein sequence ID" value="SUZ82002.1"/>
    <property type="molecule type" value="Genomic_DNA"/>
</dbReference>
<feature type="domain" description="RlpA-like protein double-psi beta-barrel" evidence="3">
    <location>
        <begin position="35"/>
        <end position="123"/>
    </location>
</feature>
<organism evidence="4">
    <name type="scientific">marine metagenome</name>
    <dbReference type="NCBI Taxonomy" id="408172"/>
    <lineage>
        <taxon>unclassified sequences</taxon>
        <taxon>metagenomes</taxon>
        <taxon>ecological metagenomes</taxon>
    </lineage>
</organism>
<dbReference type="Gene3D" id="2.40.40.10">
    <property type="entry name" value="RlpA-like domain"/>
    <property type="match status" value="1"/>
</dbReference>
<dbReference type="GO" id="GO:0071555">
    <property type="term" value="P:cell wall organization"/>
    <property type="evidence" value="ECO:0007669"/>
    <property type="project" value="UniProtKB-KW"/>
</dbReference>
<dbReference type="InterPro" id="IPR009009">
    <property type="entry name" value="RlpA-like_DPBB"/>
</dbReference>
<evidence type="ECO:0000256" key="1">
    <source>
        <dbReference type="ARBA" id="ARBA00023239"/>
    </source>
</evidence>
<dbReference type="CDD" id="cd22268">
    <property type="entry name" value="DPBB_RlpA-like"/>
    <property type="match status" value="1"/>
</dbReference>
<dbReference type="GO" id="GO:0016829">
    <property type="term" value="F:lyase activity"/>
    <property type="evidence" value="ECO:0007669"/>
    <property type="project" value="UniProtKB-KW"/>
</dbReference>